<comment type="caution">
    <text evidence="4">The sequence shown here is derived from an EMBL/GenBank/DDBJ whole genome shotgun (WGS) entry which is preliminary data.</text>
</comment>
<dbReference type="InterPro" id="IPR011330">
    <property type="entry name" value="Glyco_hydro/deAcase_b/a-brl"/>
</dbReference>
<feature type="domain" description="NodB homology" evidence="3">
    <location>
        <begin position="181"/>
        <end position="387"/>
    </location>
</feature>
<dbReference type="PANTHER" id="PTHR34216:SF3">
    <property type="entry name" value="POLY-BETA-1,6-N-ACETYL-D-GLUCOSAMINE N-DEACETYLASE"/>
    <property type="match status" value="1"/>
</dbReference>
<evidence type="ECO:0000313" key="5">
    <source>
        <dbReference type="Proteomes" id="UP000230956"/>
    </source>
</evidence>
<dbReference type="EMBL" id="PFNG01000179">
    <property type="protein sequence ID" value="PIZ37079.1"/>
    <property type="molecule type" value="Genomic_DNA"/>
</dbReference>
<evidence type="ECO:0000313" key="4">
    <source>
        <dbReference type="EMBL" id="PIZ37079.1"/>
    </source>
</evidence>
<dbReference type="RefSeq" id="WP_286679067.1">
    <property type="nucleotide sequence ID" value="NZ_MNXI01000124.1"/>
</dbReference>
<keyword evidence="2" id="KW-0732">Signal</keyword>
<name>A0A2M7T6V1_9ACTN</name>
<dbReference type="Proteomes" id="UP000230956">
    <property type="component" value="Unassembled WGS sequence"/>
</dbReference>
<dbReference type="CDD" id="cd10918">
    <property type="entry name" value="CE4_NodB_like_5s_6s"/>
    <property type="match status" value="1"/>
</dbReference>
<dbReference type="GO" id="GO:0016810">
    <property type="term" value="F:hydrolase activity, acting on carbon-nitrogen (but not peptide) bonds"/>
    <property type="evidence" value="ECO:0007669"/>
    <property type="project" value="InterPro"/>
</dbReference>
<sequence length="446" mass="48786">MNNDTLKQKLTITKKSIEQSVDKITPSGGAGSNAFRLKPALVIIAVMLVVGGCISHKAGSQKAVTASTQEERTATATASASKAALAGTATAESSGASSGAAQVSTQAVGQAGAQEGTQTAVWQVIPVLLYHQILPNPTNSITTAPDVFDRQMKTLSDLGYKTVTLDQLYANLTKGKPLPNKPVLITFDDGWKNQYQNAIPILLKYKFKAAFFVNPQTINFKNRIFMNAGDLVDLDKHGFDVQSHTWAHSNLIIKHGETSAAYNARLTHELKDSKIWLEKVLKKRMDYFAYPYGLYNSWVVKAVANTGYKMAFTVNSGKNMAAEQSPLLLKRTIIFKNTSFKNFIDDLNSLPLDVTAHHPEDASYVTTDTACIAAVFGDLKGVNIDTLRLRLDYRDIGGRVVLLPDHRHVYSSGIAKLKPGYHYAVIRGKTTKGAIVQSSWAFFVKR</sequence>
<dbReference type="Gene3D" id="3.20.20.370">
    <property type="entry name" value="Glycoside hydrolase/deacetylase"/>
    <property type="match status" value="1"/>
</dbReference>
<dbReference type="InterPro" id="IPR002509">
    <property type="entry name" value="NODB_dom"/>
</dbReference>
<comment type="subcellular location">
    <subcellularLocation>
        <location evidence="1">Secreted</location>
    </subcellularLocation>
</comment>
<accession>A0A2M7T6V1</accession>
<dbReference type="Pfam" id="PF01522">
    <property type="entry name" value="Polysacc_deac_1"/>
    <property type="match status" value="1"/>
</dbReference>
<protein>
    <recommendedName>
        <fullName evidence="3">NodB homology domain-containing protein</fullName>
    </recommendedName>
</protein>
<dbReference type="GO" id="GO:0005975">
    <property type="term" value="P:carbohydrate metabolic process"/>
    <property type="evidence" value="ECO:0007669"/>
    <property type="project" value="InterPro"/>
</dbReference>
<proteinExistence type="predicted"/>
<dbReference type="SUPFAM" id="SSF88713">
    <property type="entry name" value="Glycoside hydrolase/deacetylase"/>
    <property type="match status" value="1"/>
</dbReference>
<reference evidence="5" key="1">
    <citation type="submission" date="2017-09" db="EMBL/GenBank/DDBJ databases">
        <title>Depth-based differentiation of microbial function through sediment-hosted aquifers and enrichment of novel symbionts in the deep terrestrial subsurface.</title>
        <authorList>
            <person name="Probst A.J."/>
            <person name="Ladd B."/>
            <person name="Jarett J.K."/>
            <person name="Geller-Mcgrath D.E."/>
            <person name="Sieber C.M.K."/>
            <person name="Emerson J.B."/>
            <person name="Anantharaman K."/>
            <person name="Thomas B.C."/>
            <person name="Malmstrom R."/>
            <person name="Stieglmeier M."/>
            <person name="Klingl A."/>
            <person name="Woyke T."/>
            <person name="Ryan C.M."/>
            <person name="Banfield J.F."/>
        </authorList>
    </citation>
    <scope>NUCLEOTIDE SEQUENCE [LARGE SCALE GENOMIC DNA]</scope>
</reference>
<dbReference type="PANTHER" id="PTHR34216">
    <property type="match status" value="1"/>
</dbReference>
<dbReference type="InterPro" id="IPR051398">
    <property type="entry name" value="Polysacch_Deacetylase"/>
</dbReference>
<evidence type="ECO:0000256" key="2">
    <source>
        <dbReference type="ARBA" id="ARBA00022729"/>
    </source>
</evidence>
<dbReference type="PROSITE" id="PS51677">
    <property type="entry name" value="NODB"/>
    <property type="match status" value="1"/>
</dbReference>
<evidence type="ECO:0000259" key="3">
    <source>
        <dbReference type="PROSITE" id="PS51677"/>
    </source>
</evidence>
<organism evidence="4 5">
    <name type="scientific">Candidatus Aquicultor secundus</name>
    <dbReference type="NCBI Taxonomy" id="1973895"/>
    <lineage>
        <taxon>Bacteria</taxon>
        <taxon>Bacillati</taxon>
        <taxon>Actinomycetota</taxon>
        <taxon>Candidatus Aquicultoria</taxon>
        <taxon>Candidatus Aquicultorales</taxon>
        <taxon>Candidatus Aquicultoraceae</taxon>
        <taxon>Candidatus Aquicultor</taxon>
    </lineage>
</organism>
<evidence type="ECO:0000256" key="1">
    <source>
        <dbReference type="ARBA" id="ARBA00004613"/>
    </source>
</evidence>
<dbReference type="AlphaFoldDB" id="A0A2M7T6V1"/>
<dbReference type="GO" id="GO:0005576">
    <property type="term" value="C:extracellular region"/>
    <property type="evidence" value="ECO:0007669"/>
    <property type="project" value="UniProtKB-SubCell"/>
</dbReference>
<gene>
    <name evidence="4" type="ORF">COY37_07735</name>
</gene>